<feature type="compositionally biased region" description="Polar residues" evidence="1">
    <location>
        <begin position="42"/>
        <end position="51"/>
    </location>
</feature>
<keyword evidence="3" id="KW-1185">Reference proteome</keyword>
<feature type="compositionally biased region" description="Low complexity" evidence="1">
    <location>
        <begin position="29"/>
        <end position="41"/>
    </location>
</feature>
<feature type="region of interest" description="Disordered" evidence="1">
    <location>
        <begin position="1"/>
        <end position="72"/>
    </location>
</feature>
<organism evidence="2 3">
    <name type="scientific">Sporothrix epigloea</name>
    <dbReference type="NCBI Taxonomy" id="1892477"/>
    <lineage>
        <taxon>Eukaryota</taxon>
        <taxon>Fungi</taxon>
        <taxon>Dikarya</taxon>
        <taxon>Ascomycota</taxon>
        <taxon>Pezizomycotina</taxon>
        <taxon>Sordariomycetes</taxon>
        <taxon>Sordariomycetidae</taxon>
        <taxon>Ophiostomatales</taxon>
        <taxon>Ophiostomataceae</taxon>
        <taxon>Sporothrix</taxon>
    </lineage>
</organism>
<name>A0ABP0E544_9PEZI</name>
<gene>
    <name evidence="2" type="ORF">SEPCBS119000_006755</name>
</gene>
<evidence type="ECO:0000313" key="2">
    <source>
        <dbReference type="EMBL" id="CAK7275599.1"/>
    </source>
</evidence>
<feature type="non-terminal residue" evidence="2">
    <location>
        <position position="1"/>
    </location>
</feature>
<protein>
    <submittedName>
        <fullName evidence="2">Uncharacterized protein</fullName>
    </submittedName>
</protein>
<comment type="caution">
    <text evidence="2">The sequence shown here is derived from an EMBL/GenBank/DDBJ whole genome shotgun (WGS) entry which is preliminary data.</text>
</comment>
<accession>A0ABP0E544</accession>
<proteinExistence type="predicted"/>
<dbReference type="Proteomes" id="UP001642502">
    <property type="component" value="Unassembled WGS sequence"/>
</dbReference>
<feature type="compositionally biased region" description="Pro residues" evidence="1">
    <location>
        <begin position="1"/>
        <end position="11"/>
    </location>
</feature>
<sequence length="72" mass="7403">AANAATPPPEMPSASPDAQDLPASANKETPQQPDQTPTTTDSVHTAAQSATGMEIDELAPLSLARPLRPRTA</sequence>
<evidence type="ECO:0000313" key="3">
    <source>
        <dbReference type="Proteomes" id="UP001642502"/>
    </source>
</evidence>
<reference evidence="2 3" key="1">
    <citation type="submission" date="2024-01" db="EMBL/GenBank/DDBJ databases">
        <authorList>
            <person name="Allen C."/>
            <person name="Tagirdzhanova G."/>
        </authorList>
    </citation>
    <scope>NUCLEOTIDE SEQUENCE [LARGE SCALE GENOMIC DNA]</scope>
    <source>
        <strain evidence="2 3">CBS 119000</strain>
    </source>
</reference>
<dbReference type="EMBL" id="CAWUON010000297">
    <property type="protein sequence ID" value="CAK7275599.1"/>
    <property type="molecule type" value="Genomic_DNA"/>
</dbReference>
<evidence type="ECO:0000256" key="1">
    <source>
        <dbReference type="SAM" id="MobiDB-lite"/>
    </source>
</evidence>